<evidence type="ECO:0000256" key="1">
    <source>
        <dbReference type="ARBA" id="ARBA00022741"/>
    </source>
</evidence>
<dbReference type="SUPFAM" id="SSF52540">
    <property type="entry name" value="P-loop containing nucleoside triphosphate hydrolases"/>
    <property type="match status" value="1"/>
</dbReference>
<name>A0A9P1FKV7_9DINO</name>
<protein>
    <submittedName>
        <fullName evidence="7">Ras-related protein ORAB-1</fullName>
    </submittedName>
</protein>
<evidence type="ECO:0000313" key="5">
    <source>
        <dbReference type="EMBL" id="CAI3979641.1"/>
    </source>
</evidence>
<dbReference type="SMART" id="SM00173">
    <property type="entry name" value="RAS"/>
    <property type="match status" value="1"/>
</dbReference>
<keyword evidence="1" id="KW-0547">Nucleotide-binding</keyword>
<dbReference type="EMBL" id="CAMXCT020000502">
    <property type="protein sequence ID" value="CAL1133016.1"/>
    <property type="molecule type" value="Genomic_DNA"/>
</dbReference>
<reference evidence="5" key="1">
    <citation type="submission" date="2022-10" db="EMBL/GenBank/DDBJ databases">
        <authorList>
            <person name="Chen Y."/>
            <person name="Dougan E. K."/>
            <person name="Chan C."/>
            <person name="Rhodes N."/>
            <person name="Thang M."/>
        </authorList>
    </citation>
    <scope>NUCLEOTIDE SEQUENCE</scope>
</reference>
<dbReference type="GO" id="GO:0003924">
    <property type="term" value="F:GTPase activity"/>
    <property type="evidence" value="ECO:0007669"/>
    <property type="project" value="InterPro"/>
</dbReference>
<gene>
    <name evidence="5" type="ORF">C1SCF055_LOCUS7578</name>
</gene>
<feature type="region of interest" description="Disordered" evidence="4">
    <location>
        <begin position="281"/>
        <end position="300"/>
    </location>
</feature>
<feature type="region of interest" description="Disordered" evidence="4">
    <location>
        <begin position="405"/>
        <end position="509"/>
    </location>
</feature>
<evidence type="ECO:0000256" key="2">
    <source>
        <dbReference type="ARBA" id="ARBA00023134"/>
    </source>
</evidence>
<dbReference type="SMART" id="SM00175">
    <property type="entry name" value="RAB"/>
    <property type="match status" value="1"/>
</dbReference>
<feature type="compositionally biased region" description="Basic and acidic residues" evidence="4">
    <location>
        <begin position="470"/>
        <end position="509"/>
    </location>
</feature>
<accession>A0A9P1FKV7</accession>
<feature type="non-terminal residue" evidence="5">
    <location>
        <position position="734"/>
    </location>
</feature>
<dbReference type="InterPro" id="IPR050227">
    <property type="entry name" value="Rab"/>
</dbReference>
<evidence type="ECO:0000313" key="7">
    <source>
        <dbReference type="EMBL" id="CAL4766953.1"/>
    </source>
</evidence>
<reference evidence="6" key="2">
    <citation type="submission" date="2024-04" db="EMBL/GenBank/DDBJ databases">
        <authorList>
            <person name="Chen Y."/>
            <person name="Shah S."/>
            <person name="Dougan E. K."/>
            <person name="Thang M."/>
            <person name="Chan C."/>
        </authorList>
    </citation>
    <scope>NUCLEOTIDE SEQUENCE [LARGE SCALE GENOMIC DNA]</scope>
</reference>
<keyword evidence="2" id="KW-0342">GTP-binding</keyword>
<dbReference type="AlphaFoldDB" id="A0A9P1FKV7"/>
<organism evidence="5">
    <name type="scientific">Cladocopium goreaui</name>
    <dbReference type="NCBI Taxonomy" id="2562237"/>
    <lineage>
        <taxon>Eukaryota</taxon>
        <taxon>Sar</taxon>
        <taxon>Alveolata</taxon>
        <taxon>Dinophyceae</taxon>
        <taxon>Suessiales</taxon>
        <taxon>Symbiodiniaceae</taxon>
        <taxon>Cladocopium</taxon>
    </lineage>
</organism>
<dbReference type="InterPro" id="IPR027417">
    <property type="entry name" value="P-loop_NTPase"/>
</dbReference>
<evidence type="ECO:0000313" key="8">
    <source>
        <dbReference type="Proteomes" id="UP001152797"/>
    </source>
</evidence>
<dbReference type="FunFam" id="3.40.50.300:FF:001447">
    <property type="entry name" value="Ras-related protein Rab-1B"/>
    <property type="match status" value="1"/>
</dbReference>
<dbReference type="SMART" id="SM00174">
    <property type="entry name" value="RHO"/>
    <property type="match status" value="1"/>
</dbReference>
<dbReference type="Proteomes" id="UP001152797">
    <property type="component" value="Unassembled WGS sequence"/>
</dbReference>
<dbReference type="OrthoDB" id="9989112at2759"/>
<evidence type="ECO:0000256" key="4">
    <source>
        <dbReference type="SAM" id="MobiDB-lite"/>
    </source>
</evidence>
<dbReference type="GO" id="GO:0005525">
    <property type="term" value="F:GTP binding"/>
    <property type="evidence" value="ECO:0007669"/>
    <property type="project" value="UniProtKB-KW"/>
</dbReference>
<dbReference type="NCBIfam" id="TIGR00231">
    <property type="entry name" value="small_GTP"/>
    <property type="match status" value="1"/>
</dbReference>
<evidence type="ECO:0000313" key="6">
    <source>
        <dbReference type="EMBL" id="CAL1133016.1"/>
    </source>
</evidence>
<dbReference type="EMBL" id="CAMXCT010000502">
    <property type="protein sequence ID" value="CAI3979641.1"/>
    <property type="molecule type" value="Genomic_DNA"/>
</dbReference>
<dbReference type="PRINTS" id="PR00449">
    <property type="entry name" value="RASTRNSFRMNG"/>
</dbReference>
<proteinExistence type="predicted"/>
<feature type="compositionally biased region" description="Basic and acidic residues" evidence="4">
    <location>
        <begin position="428"/>
        <end position="450"/>
    </location>
</feature>
<dbReference type="Gene3D" id="3.40.50.300">
    <property type="entry name" value="P-loop containing nucleotide triphosphate hydrolases"/>
    <property type="match status" value="1"/>
</dbReference>
<dbReference type="EMBL" id="CAMXCT030000502">
    <property type="protein sequence ID" value="CAL4766953.1"/>
    <property type="molecule type" value="Genomic_DNA"/>
</dbReference>
<sequence length="734" mass="82264">FWHPLAVEQPLLQRPADLGRLVRKRCVAAPSFLEEFRQEDQGQAQLRSLCPWEAPVCLKTNPCHKSSWICPKCPFLPPRIEAKLQRQRHEPSAATTKQATPFWRSRSERAQRSVMHNHPNAIAETFAQDSDPAAETVQPTGPQEEHRDTHEVSKITNQSDEKGSHPKHPTFDSAMSRDWTQRLQKVQIETAKPDLEPIDHLTLADLQNEPVTFGKLHLGKSHEEVWQSSPDWTKWFLSHYSTSQTLAHRRMIKFIQLKIEQAEKEGIQPYSASSLPKAKAKGMAQPQSAQPKSLAMPTQGPVMPGEMTSQQGDLIEAMPWEPEDHRLEEMQSLQHRMLNLENAMQQIINLLAQERMNPSNVHEFPDVTEEEAWWVHPEKPMGHLPDSALMMFDASCHADKAFATDGRAAKRRKQNQPRGTKSFAAARPSEEGPMPKRTKVQEGSESERMPDPPMSRAENQSMDEVTPEVPARDTSPENAKGSKGEEISEEKTPETPEDKKEDQETAMEKERPDVVLASVGCGTAFAAKACRSWAIGEEKVRGRTELLGGVQVEGNLEDVTNLKLLTLGDSGAVVAGQCAGKSTLVQAFCTEDGVFEPGAESGPTVGADFKVRMLKHAGKDFRVNIWDASGDLKFMDVRNEFYKETQGVILVFDVTSRRSFQNLEKWMDEVAKYAQGSEPLYALVGTKIDLATRLVQEPVARDWAKSKGMPYFEVSAAQGRNVETVFKEMASRLS</sequence>
<dbReference type="PANTHER" id="PTHR47977">
    <property type="entry name" value="RAS-RELATED PROTEIN RAB"/>
    <property type="match status" value="1"/>
</dbReference>
<dbReference type="InterPro" id="IPR001806">
    <property type="entry name" value="Small_GTPase"/>
</dbReference>
<dbReference type="CDD" id="cd00154">
    <property type="entry name" value="Rab"/>
    <property type="match status" value="1"/>
</dbReference>
<dbReference type="PROSITE" id="PS51420">
    <property type="entry name" value="RHO"/>
    <property type="match status" value="1"/>
</dbReference>
<dbReference type="InterPro" id="IPR005225">
    <property type="entry name" value="Small_GTP-bd"/>
</dbReference>
<dbReference type="PROSITE" id="PS51419">
    <property type="entry name" value="RAB"/>
    <property type="match status" value="1"/>
</dbReference>
<feature type="coiled-coil region" evidence="3">
    <location>
        <begin position="330"/>
        <end position="357"/>
    </location>
</feature>
<feature type="compositionally biased region" description="Basic and acidic residues" evidence="4">
    <location>
        <begin position="143"/>
        <end position="164"/>
    </location>
</feature>
<keyword evidence="8" id="KW-1185">Reference proteome</keyword>
<evidence type="ECO:0000256" key="3">
    <source>
        <dbReference type="SAM" id="Coils"/>
    </source>
</evidence>
<feature type="region of interest" description="Disordered" evidence="4">
    <location>
        <begin position="126"/>
        <end position="177"/>
    </location>
</feature>
<dbReference type="Pfam" id="PF00071">
    <property type="entry name" value="Ras"/>
    <property type="match status" value="1"/>
</dbReference>
<feature type="region of interest" description="Disordered" evidence="4">
    <location>
        <begin position="86"/>
        <end position="112"/>
    </location>
</feature>
<keyword evidence="3" id="KW-0175">Coiled coil</keyword>
<comment type="caution">
    <text evidence="5">The sequence shown here is derived from an EMBL/GenBank/DDBJ whole genome shotgun (WGS) entry which is preliminary data.</text>
</comment>